<evidence type="ECO:0000313" key="2">
    <source>
        <dbReference type="Proteomes" id="UP001060325"/>
    </source>
</evidence>
<dbReference type="EMBL" id="CP101462">
    <property type="protein sequence ID" value="UTT41584.1"/>
    <property type="molecule type" value="Genomic_DNA"/>
</dbReference>
<proteinExistence type="predicted"/>
<accession>A0ABY5FJK3</accession>
<keyword evidence="2" id="KW-1185">Reference proteome</keyword>
<evidence type="ECO:0000313" key="1">
    <source>
        <dbReference type="EMBL" id="UTT41584.1"/>
    </source>
</evidence>
<sequence length="172" mass="20840">MNIYSVTKYHPETRGEIDEWTEISDINRTFDGVVFTLEEYLRVESNYVKAIEQIMFYLGVKTLTVSYLERRDYDYRPSSKHAFNELYPIRMRELRKKVKPGKVLSRDQVPNMLRLMFRNTLYAELEYKENESDKQYTFKVFFGYDYMMGVHSVKDLLPLRDELLHLDMYLEH</sequence>
<dbReference type="Proteomes" id="UP001060325">
    <property type="component" value="Chromosome"/>
</dbReference>
<name>A0ABY5FJK3_9BACL</name>
<organism evidence="1 2">
    <name type="scientific">Exiguobacterium aurantiacum</name>
    <dbReference type="NCBI Taxonomy" id="33987"/>
    <lineage>
        <taxon>Bacteria</taxon>
        <taxon>Bacillati</taxon>
        <taxon>Bacillota</taxon>
        <taxon>Bacilli</taxon>
        <taxon>Bacillales</taxon>
        <taxon>Bacillales Family XII. Incertae Sedis</taxon>
        <taxon>Exiguobacterium</taxon>
    </lineage>
</organism>
<gene>
    <name evidence="1" type="ORF">NMQ00_08380</name>
</gene>
<reference evidence="1" key="1">
    <citation type="submission" date="2022-07" db="EMBL/GenBank/DDBJ databases">
        <title>Complete genome of CX2.</title>
        <authorList>
            <person name="Cao G."/>
        </authorList>
    </citation>
    <scope>NUCLEOTIDE SEQUENCE</scope>
    <source>
        <strain evidence="1">CX2</strain>
    </source>
</reference>
<dbReference type="RefSeq" id="WP_255176332.1">
    <property type="nucleotide sequence ID" value="NZ_CP101462.1"/>
</dbReference>
<evidence type="ECO:0008006" key="3">
    <source>
        <dbReference type="Google" id="ProtNLM"/>
    </source>
</evidence>
<protein>
    <recommendedName>
        <fullName evidence="3">Phage protein</fullName>
    </recommendedName>
</protein>